<feature type="signal peptide" evidence="1">
    <location>
        <begin position="1"/>
        <end position="33"/>
    </location>
</feature>
<dbReference type="EMBL" id="DSVQ01000012">
    <property type="protein sequence ID" value="HGT39413.1"/>
    <property type="molecule type" value="Genomic_DNA"/>
</dbReference>
<dbReference type="PROSITE" id="PS51257">
    <property type="entry name" value="PROKAR_LIPOPROTEIN"/>
    <property type="match status" value="1"/>
</dbReference>
<feature type="domain" description="Ice-binding protein C-terminal" evidence="2">
    <location>
        <begin position="236"/>
        <end position="259"/>
    </location>
</feature>
<dbReference type="NCBIfam" id="TIGR02595">
    <property type="entry name" value="PEP_CTERM"/>
    <property type="match status" value="1"/>
</dbReference>
<organism evidence="3">
    <name type="scientific">Schlesneria paludicola</name>
    <dbReference type="NCBI Taxonomy" id="360056"/>
    <lineage>
        <taxon>Bacteria</taxon>
        <taxon>Pseudomonadati</taxon>
        <taxon>Planctomycetota</taxon>
        <taxon>Planctomycetia</taxon>
        <taxon>Planctomycetales</taxon>
        <taxon>Planctomycetaceae</taxon>
        <taxon>Schlesneria</taxon>
    </lineage>
</organism>
<evidence type="ECO:0000259" key="2">
    <source>
        <dbReference type="Pfam" id="PF07589"/>
    </source>
</evidence>
<comment type="caution">
    <text evidence="3">The sequence shown here is derived from an EMBL/GenBank/DDBJ whole genome shotgun (WGS) entry which is preliminary data.</text>
</comment>
<gene>
    <name evidence="3" type="ORF">ENS64_09165</name>
</gene>
<keyword evidence="1" id="KW-0732">Signal</keyword>
<dbReference type="InterPro" id="IPR013424">
    <property type="entry name" value="Ice-binding_C"/>
</dbReference>
<reference evidence="3" key="1">
    <citation type="journal article" date="2020" name="mSystems">
        <title>Genome- and Community-Level Interaction Insights into Carbon Utilization and Element Cycling Functions of Hydrothermarchaeota in Hydrothermal Sediment.</title>
        <authorList>
            <person name="Zhou Z."/>
            <person name="Liu Y."/>
            <person name="Xu W."/>
            <person name="Pan J."/>
            <person name="Luo Z.H."/>
            <person name="Li M."/>
        </authorList>
    </citation>
    <scope>NUCLEOTIDE SEQUENCE [LARGE SCALE GENOMIC DNA]</scope>
    <source>
        <strain evidence="3">SpSt-508</strain>
    </source>
</reference>
<proteinExistence type="predicted"/>
<name>A0A7C4LKW6_9PLAN</name>
<evidence type="ECO:0000313" key="3">
    <source>
        <dbReference type="EMBL" id="HGT39413.1"/>
    </source>
</evidence>
<feature type="chain" id="PRO_5028242731" evidence="1">
    <location>
        <begin position="34"/>
        <end position="265"/>
    </location>
</feature>
<dbReference type="AlphaFoldDB" id="A0A7C4LKW6"/>
<dbReference type="Gene3D" id="2.60.120.260">
    <property type="entry name" value="Galactose-binding domain-like"/>
    <property type="match status" value="1"/>
</dbReference>
<protein>
    <submittedName>
        <fullName evidence="3">PEP-CTERM sorting domain-containing protein</fullName>
    </submittedName>
</protein>
<sequence>MRARNWPVCIMRARNWPVWGVLLSCLWAGEAGATVITNITDLYSTGVDNSHNPLPNLSSDPHYMLVSQYGGSPNVTPLVFTVFDDPLSLGPGEAPNSWIGNSAPLPPPHASVTVNSRWIGQEDTHIGAFGDVPPPATNGIFVYETTFTIPIPFISAQVEGYWSADNRGLDIVLNGTSLGLTTLASLGDQAYEGWSYFNITSGFVVGTNTLQFVVRNTANSPEGLRVQIVSATYVDPIPEPASLALLGSGLVGLVFFRRRTRATVQ</sequence>
<accession>A0A7C4LKW6</accession>
<evidence type="ECO:0000256" key="1">
    <source>
        <dbReference type="SAM" id="SignalP"/>
    </source>
</evidence>
<dbReference type="Pfam" id="PF07589">
    <property type="entry name" value="PEP-CTERM"/>
    <property type="match status" value="1"/>
</dbReference>